<dbReference type="AlphaFoldDB" id="A0A1B6MBG0"/>
<feature type="non-terminal residue" evidence="1">
    <location>
        <position position="1"/>
    </location>
</feature>
<dbReference type="EMBL" id="GEBQ01006707">
    <property type="protein sequence ID" value="JAT33270.1"/>
    <property type="molecule type" value="Transcribed_RNA"/>
</dbReference>
<evidence type="ECO:0000313" key="1">
    <source>
        <dbReference type="EMBL" id="JAT33270.1"/>
    </source>
</evidence>
<accession>A0A1B6MBG0</accession>
<protein>
    <submittedName>
        <fullName evidence="1">Uncharacterized protein</fullName>
    </submittedName>
</protein>
<organism evidence="1">
    <name type="scientific">Graphocephala atropunctata</name>
    <dbReference type="NCBI Taxonomy" id="36148"/>
    <lineage>
        <taxon>Eukaryota</taxon>
        <taxon>Metazoa</taxon>
        <taxon>Ecdysozoa</taxon>
        <taxon>Arthropoda</taxon>
        <taxon>Hexapoda</taxon>
        <taxon>Insecta</taxon>
        <taxon>Pterygota</taxon>
        <taxon>Neoptera</taxon>
        <taxon>Paraneoptera</taxon>
        <taxon>Hemiptera</taxon>
        <taxon>Auchenorrhyncha</taxon>
        <taxon>Membracoidea</taxon>
        <taxon>Cicadellidae</taxon>
        <taxon>Cicadellinae</taxon>
        <taxon>Cicadellini</taxon>
        <taxon>Graphocephala</taxon>
    </lineage>
</organism>
<proteinExistence type="predicted"/>
<sequence>YRDHQSVESLLRLWSYPCGGVGGTGNSRYRYQCGTYAQGQPAAHTHLILALTSHLSRPSVRGESVAAVVVSMWRSRGHRQQPLSLSVRHLRTRTASRAHTSYTGADLSSIETISP</sequence>
<reference evidence="1" key="1">
    <citation type="submission" date="2015-11" db="EMBL/GenBank/DDBJ databases">
        <title>De novo transcriptome assembly of four potential Pierce s Disease insect vectors from Arizona vineyards.</title>
        <authorList>
            <person name="Tassone E.E."/>
        </authorList>
    </citation>
    <scope>NUCLEOTIDE SEQUENCE</scope>
</reference>
<gene>
    <name evidence="1" type="ORF">g.7955</name>
</gene>
<feature type="non-terminal residue" evidence="1">
    <location>
        <position position="115"/>
    </location>
</feature>
<name>A0A1B6MBG0_9HEMI</name>